<dbReference type="GO" id="GO:0008734">
    <property type="term" value="F:L-aspartate oxidase activity"/>
    <property type="evidence" value="ECO:0007669"/>
    <property type="project" value="UniProtKB-UniRule"/>
</dbReference>
<reference evidence="15 16" key="1">
    <citation type="submission" date="2018-03" db="EMBL/GenBank/DDBJ databases">
        <title>Draft Genome Sequences of the Obligatory Marine Myxobacteria Enhygromyxa salina SWB005.</title>
        <authorList>
            <person name="Poehlein A."/>
            <person name="Moghaddam J.A."/>
            <person name="Harms H."/>
            <person name="Alanjari M."/>
            <person name="Koenig G.M."/>
            <person name="Daniel R."/>
            <person name="Schaeberle T.F."/>
        </authorList>
    </citation>
    <scope>NUCLEOTIDE SEQUENCE [LARGE SCALE GENOMIC DNA]</scope>
    <source>
        <strain evidence="15 16">SWB005</strain>
    </source>
</reference>
<accession>A0A2S9XJJ7</accession>
<dbReference type="Pfam" id="PF02910">
    <property type="entry name" value="Succ_DH_flav_C"/>
    <property type="match status" value="1"/>
</dbReference>
<dbReference type="InterPro" id="IPR003953">
    <property type="entry name" value="FAD-dep_OxRdtase_2_FAD-bd"/>
</dbReference>
<dbReference type="GO" id="GO:0005737">
    <property type="term" value="C:cytoplasm"/>
    <property type="evidence" value="ECO:0007669"/>
    <property type="project" value="UniProtKB-SubCell"/>
</dbReference>
<comment type="caution">
    <text evidence="15">The sequence shown here is derived from an EMBL/GenBank/DDBJ whole genome shotgun (WGS) entry which is preliminary data.</text>
</comment>
<dbReference type="NCBIfam" id="NF006567">
    <property type="entry name" value="PRK09077.1"/>
    <property type="match status" value="1"/>
</dbReference>
<evidence type="ECO:0000256" key="5">
    <source>
        <dbReference type="ARBA" id="ARBA00022630"/>
    </source>
</evidence>
<dbReference type="EMBL" id="PVNK01000199">
    <property type="protein sequence ID" value="PRP93048.1"/>
    <property type="molecule type" value="Genomic_DNA"/>
</dbReference>
<evidence type="ECO:0000256" key="12">
    <source>
        <dbReference type="SAM" id="MobiDB-lite"/>
    </source>
</evidence>
<dbReference type="UniPathway" id="UPA00253">
    <property type="reaction ID" value="UER00326"/>
</dbReference>
<sequence length="538" mass="59093">MPESPQVHHVDTLVLGSGLAGLYFALQVAERRQVTILTKHRRESSNTRWAQGGISAVFSPTDTIEAHVADTLRVGAGLCREDMVRRAIELGPRLVAGLADEFGVRFDRASNEADAPFELGREGGHSNRRVVHHRDMTGAEVERALIEAVEAHPNIQILEHHDVIDLLSFAKHGGGPHDRGCFGCYALDIANDQVHAFVAPITVLATGGAGKVYRYTSNPHIATGDGIAMAYRIGAEVGNLEFMQFHPTILFHPDAKSFLISEALRGEGGILRTVGGADLMKDRHPMGSLAPRDVVAREIDAELKRSGASKVMLDMTHLDHDFIVSRFPAIHARCTALGLDMRKTPLPVVPAAHYTCGGVVVDPWGRTTIPGLMAIGEVAMSGMHGACRLASNSLLEAVVLAHGAAEVCDDFGLTPPTTVDAWNEGDAVNSDEAVMVSANWEEVRALMWNYVGIVRSDKRLARARRRLEILHQEIREYYWHYRVTRDVLELRSLALVGYLMVESASRRKESRGLHYTLDYPQTDPGQPRETIFTRQDGP</sequence>
<dbReference type="SUPFAM" id="SSF46977">
    <property type="entry name" value="Succinate dehydrogenase/fumarate reductase flavoprotein C-terminal domain"/>
    <property type="match status" value="1"/>
</dbReference>
<dbReference type="SUPFAM" id="SSF56425">
    <property type="entry name" value="Succinate dehydrogenase/fumarate reductase flavoprotein, catalytic domain"/>
    <property type="match status" value="1"/>
</dbReference>
<dbReference type="PANTHER" id="PTHR42716:SF2">
    <property type="entry name" value="L-ASPARTATE OXIDASE, CHLOROPLASTIC"/>
    <property type="match status" value="1"/>
</dbReference>
<dbReference type="PANTHER" id="PTHR42716">
    <property type="entry name" value="L-ASPARTATE OXIDASE"/>
    <property type="match status" value="1"/>
</dbReference>
<dbReference type="InterPro" id="IPR005288">
    <property type="entry name" value="NadB"/>
</dbReference>
<protein>
    <recommendedName>
        <fullName evidence="4 10">L-aspartate oxidase</fullName>
        <ecNumber evidence="4 10">1.4.3.16</ecNumber>
    </recommendedName>
</protein>
<dbReference type="FunFam" id="3.90.700.10:FF:000002">
    <property type="entry name" value="L-aspartate oxidase"/>
    <property type="match status" value="1"/>
</dbReference>
<dbReference type="Gene3D" id="3.90.700.10">
    <property type="entry name" value="Succinate dehydrogenase/fumarate reductase flavoprotein, catalytic domain"/>
    <property type="match status" value="1"/>
</dbReference>
<dbReference type="RefSeq" id="WP_106393870.1">
    <property type="nucleotide sequence ID" value="NZ_PVNK01000199.1"/>
</dbReference>
<comment type="similarity">
    <text evidence="3 11">Belongs to the FAD-dependent oxidoreductase 2 family. NadB subfamily.</text>
</comment>
<evidence type="ECO:0000256" key="2">
    <source>
        <dbReference type="ARBA" id="ARBA00004950"/>
    </source>
</evidence>
<comment type="pathway">
    <text evidence="2 11">Cofactor biosynthesis; NAD(+) biosynthesis; iminoaspartate from L-aspartate (oxidase route): step 1/1.</text>
</comment>
<evidence type="ECO:0000259" key="14">
    <source>
        <dbReference type="Pfam" id="PF02910"/>
    </source>
</evidence>
<dbReference type="Gene3D" id="1.20.58.100">
    <property type="entry name" value="Fumarate reductase/succinate dehydrogenase flavoprotein-like, C-terminal domain"/>
    <property type="match status" value="1"/>
</dbReference>
<evidence type="ECO:0000256" key="1">
    <source>
        <dbReference type="ARBA" id="ARBA00001974"/>
    </source>
</evidence>
<comment type="function">
    <text evidence="11">Catalyzes the oxidation of L-aspartate to iminoaspartate.</text>
</comment>
<dbReference type="Pfam" id="PF00890">
    <property type="entry name" value="FAD_binding_2"/>
    <property type="match status" value="1"/>
</dbReference>
<evidence type="ECO:0000256" key="9">
    <source>
        <dbReference type="ARBA" id="ARBA00048305"/>
    </source>
</evidence>
<dbReference type="Gene3D" id="3.50.50.60">
    <property type="entry name" value="FAD/NAD(P)-binding domain"/>
    <property type="match status" value="1"/>
</dbReference>
<dbReference type="InterPro" id="IPR015939">
    <property type="entry name" value="Fum_Rdtase/Succ_DH_flav-like_C"/>
</dbReference>
<organism evidence="15 16">
    <name type="scientific">Enhygromyxa salina</name>
    <dbReference type="NCBI Taxonomy" id="215803"/>
    <lineage>
        <taxon>Bacteria</taxon>
        <taxon>Pseudomonadati</taxon>
        <taxon>Myxococcota</taxon>
        <taxon>Polyangia</taxon>
        <taxon>Nannocystales</taxon>
        <taxon>Nannocystaceae</taxon>
        <taxon>Enhygromyxa</taxon>
    </lineage>
</organism>
<evidence type="ECO:0000256" key="4">
    <source>
        <dbReference type="ARBA" id="ARBA00012173"/>
    </source>
</evidence>
<dbReference type="InterPro" id="IPR036188">
    <property type="entry name" value="FAD/NAD-bd_sf"/>
</dbReference>
<proteinExistence type="inferred from homology"/>
<dbReference type="SUPFAM" id="SSF51905">
    <property type="entry name" value="FAD/NAD(P)-binding domain"/>
    <property type="match status" value="1"/>
</dbReference>
<evidence type="ECO:0000256" key="6">
    <source>
        <dbReference type="ARBA" id="ARBA00022642"/>
    </source>
</evidence>
<gene>
    <name evidence="15" type="primary">nadB</name>
    <name evidence="15" type="ORF">ENSA5_46090</name>
</gene>
<dbReference type="OrthoDB" id="9806724at2"/>
<feature type="domain" description="FAD-dependent oxidoreductase 2 FAD-binding" evidence="13">
    <location>
        <begin position="11"/>
        <end position="394"/>
    </location>
</feature>
<evidence type="ECO:0000256" key="11">
    <source>
        <dbReference type="RuleBase" id="RU362049"/>
    </source>
</evidence>
<feature type="domain" description="Fumarate reductase/succinate dehydrogenase flavoprotein-like C-terminal" evidence="14">
    <location>
        <begin position="441"/>
        <end position="523"/>
    </location>
</feature>
<comment type="subcellular location">
    <subcellularLocation>
        <location evidence="11">Cytoplasm</location>
    </subcellularLocation>
</comment>
<comment type="cofactor">
    <cofactor evidence="1 11">
        <name>FAD</name>
        <dbReference type="ChEBI" id="CHEBI:57692"/>
    </cofactor>
</comment>
<keyword evidence="16" id="KW-1185">Reference proteome</keyword>
<dbReference type="AlphaFoldDB" id="A0A2S9XJJ7"/>
<evidence type="ECO:0000313" key="15">
    <source>
        <dbReference type="EMBL" id="PRP93048.1"/>
    </source>
</evidence>
<keyword evidence="7 11" id="KW-0274">FAD</keyword>
<dbReference type="GO" id="GO:0034628">
    <property type="term" value="P:'de novo' NAD+ biosynthetic process from L-aspartate"/>
    <property type="evidence" value="ECO:0007669"/>
    <property type="project" value="TreeGrafter"/>
</dbReference>
<keyword evidence="5 11" id="KW-0285">Flavoprotein</keyword>
<dbReference type="EC" id="1.4.3.16" evidence="4 10"/>
<evidence type="ECO:0000256" key="8">
    <source>
        <dbReference type="ARBA" id="ARBA00023002"/>
    </source>
</evidence>
<name>A0A2S9XJJ7_9BACT</name>
<dbReference type="InterPro" id="IPR037099">
    <property type="entry name" value="Fum_R/Succ_DH_flav-like_C_sf"/>
</dbReference>
<keyword evidence="8 11" id="KW-0560">Oxidoreductase</keyword>
<keyword evidence="6 11" id="KW-0662">Pyridine nucleotide biosynthesis</keyword>
<evidence type="ECO:0000259" key="13">
    <source>
        <dbReference type="Pfam" id="PF00890"/>
    </source>
</evidence>
<feature type="region of interest" description="Disordered" evidence="12">
    <location>
        <begin position="512"/>
        <end position="538"/>
    </location>
</feature>
<comment type="catalytic activity">
    <reaction evidence="9">
        <text>L-aspartate + O2 = iminosuccinate + H2O2</text>
        <dbReference type="Rhea" id="RHEA:25876"/>
        <dbReference type="ChEBI" id="CHEBI:15379"/>
        <dbReference type="ChEBI" id="CHEBI:16240"/>
        <dbReference type="ChEBI" id="CHEBI:29991"/>
        <dbReference type="ChEBI" id="CHEBI:77875"/>
        <dbReference type="EC" id="1.4.3.16"/>
    </reaction>
    <physiologicalReaction direction="left-to-right" evidence="9">
        <dbReference type="Rhea" id="RHEA:25877"/>
    </physiologicalReaction>
</comment>
<dbReference type="PRINTS" id="PR00368">
    <property type="entry name" value="FADPNR"/>
</dbReference>
<evidence type="ECO:0000256" key="10">
    <source>
        <dbReference type="NCBIfam" id="TIGR00551"/>
    </source>
</evidence>
<evidence type="ECO:0000313" key="16">
    <source>
        <dbReference type="Proteomes" id="UP000237968"/>
    </source>
</evidence>
<evidence type="ECO:0000256" key="3">
    <source>
        <dbReference type="ARBA" id="ARBA00008562"/>
    </source>
</evidence>
<evidence type="ECO:0000256" key="7">
    <source>
        <dbReference type="ARBA" id="ARBA00022827"/>
    </source>
</evidence>
<dbReference type="NCBIfam" id="TIGR00551">
    <property type="entry name" value="nadB"/>
    <property type="match status" value="1"/>
</dbReference>
<dbReference type="InterPro" id="IPR027477">
    <property type="entry name" value="Succ_DH/fumarate_Rdtase_cat_sf"/>
</dbReference>
<dbReference type="FunFam" id="1.20.58.100:FF:000002">
    <property type="entry name" value="L-aspartate oxidase"/>
    <property type="match status" value="1"/>
</dbReference>
<dbReference type="Proteomes" id="UP000237968">
    <property type="component" value="Unassembled WGS sequence"/>
</dbReference>